<evidence type="ECO:0000256" key="13">
    <source>
        <dbReference type="ARBA" id="ARBA00023204"/>
    </source>
</evidence>
<evidence type="ECO:0000256" key="2">
    <source>
        <dbReference type="ARBA" id="ARBA00012417"/>
    </source>
</evidence>
<keyword evidence="5 16" id="KW-0548">Nucleotidyltransferase</keyword>
<dbReference type="InterPro" id="IPR019760">
    <property type="entry name" value="DNA-dir_DNA_pol_A_CS"/>
</dbReference>
<dbReference type="InterPro" id="IPR012337">
    <property type="entry name" value="RNaseH-like_sf"/>
</dbReference>
<dbReference type="EC" id="2.7.7.7" evidence="2 15"/>
<dbReference type="InterPro" id="IPR002421">
    <property type="entry name" value="5-3_exonuclease"/>
</dbReference>
<dbReference type="InterPro" id="IPR020046">
    <property type="entry name" value="5-3_exonucl_a-hlix_arch_N"/>
</dbReference>
<evidence type="ECO:0000259" key="18">
    <source>
        <dbReference type="SMART" id="SM00474"/>
    </source>
</evidence>
<dbReference type="RefSeq" id="WP_092725726.1">
    <property type="nucleotide sequence ID" value="NZ_FNNO01000014.1"/>
</dbReference>
<dbReference type="Gene3D" id="3.30.420.10">
    <property type="entry name" value="Ribonuclease H-like superfamily/Ribonuclease H"/>
    <property type="match status" value="1"/>
</dbReference>
<keyword evidence="6 16" id="KW-0235">DNA replication</keyword>
<feature type="domain" description="3'-5' exonuclease" evidence="18">
    <location>
        <begin position="373"/>
        <end position="554"/>
    </location>
</feature>
<dbReference type="FunFam" id="1.20.1060.10:FF:000001">
    <property type="entry name" value="DNA polymerase I"/>
    <property type="match status" value="1"/>
</dbReference>
<dbReference type="FunFam" id="1.10.150.20:FF:000002">
    <property type="entry name" value="DNA polymerase I"/>
    <property type="match status" value="1"/>
</dbReference>
<dbReference type="Pfam" id="PF01612">
    <property type="entry name" value="DNA_pol_A_exo1"/>
    <property type="match status" value="1"/>
</dbReference>
<dbReference type="GO" id="GO:0003677">
    <property type="term" value="F:DNA binding"/>
    <property type="evidence" value="ECO:0007669"/>
    <property type="project" value="UniProtKB-UniRule"/>
</dbReference>
<dbReference type="SUPFAM" id="SSF53098">
    <property type="entry name" value="Ribonuclease H-like"/>
    <property type="match status" value="1"/>
</dbReference>
<dbReference type="Pfam" id="PF02739">
    <property type="entry name" value="5_3_exonuc_N"/>
    <property type="match status" value="1"/>
</dbReference>
<evidence type="ECO:0000256" key="5">
    <source>
        <dbReference type="ARBA" id="ARBA00022695"/>
    </source>
</evidence>
<accession>A0A8X8IEM6</accession>
<dbReference type="Gene3D" id="3.30.70.370">
    <property type="match status" value="1"/>
</dbReference>
<dbReference type="FunFam" id="1.10.150.20:FF:000003">
    <property type="entry name" value="DNA polymerase I"/>
    <property type="match status" value="1"/>
</dbReference>
<dbReference type="CDD" id="cd09898">
    <property type="entry name" value="H3TH_53EXO"/>
    <property type="match status" value="1"/>
</dbReference>
<feature type="region of interest" description="Disordered" evidence="17">
    <location>
        <begin position="315"/>
        <end position="335"/>
    </location>
</feature>
<dbReference type="InterPro" id="IPR008918">
    <property type="entry name" value="HhH2"/>
</dbReference>
<dbReference type="GO" id="GO:0006302">
    <property type="term" value="P:double-strand break repair"/>
    <property type="evidence" value="ECO:0007669"/>
    <property type="project" value="TreeGrafter"/>
</dbReference>
<dbReference type="InterPro" id="IPR002298">
    <property type="entry name" value="DNA_polymerase_A"/>
</dbReference>
<evidence type="ECO:0000256" key="17">
    <source>
        <dbReference type="SAM" id="MobiDB-lite"/>
    </source>
</evidence>
<dbReference type="InterPro" id="IPR036279">
    <property type="entry name" value="5-3_exonuclease_C_sf"/>
</dbReference>
<keyword evidence="9 16" id="KW-0378">Hydrolase</keyword>
<evidence type="ECO:0000256" key="9">
    <source>
        <dbReference type="ARBA" id="ARBA00022801"/>
    </source>
</evidence>
<evidence type="ECO:0000313" key="22">
    <source>
        <dbReference type="Proteomes" id="UP000198711"/>
    </source>
</evidence>
<evidence type="ECO:0000256" key="16">
    <source>
        <dbReference type="RuleBase" id="RU004460"/>
    </source>
</evidence>
<evidence type="ECO:0000256" key="1">
    <source>
        <dbReference type="ARBA" id="ARBA00007705"/>
    </source>
</evidence>
<evidence type="ECO:0000313" key="21">
    <source>
        <dbReference type="EMBL" id="SDX37047.1"/>
    </source>
</evidence>
<evidence type="ECO:0000256" key="11">
    <source>
        <dbReference type="ARBA" id="ARBA00022932"/>
    </source>
</evidence>
<evidence type="ECO:0000256" key="15">
    <source>
        <dbReference type="NCBIfam" id="TIGR00593"/>
    </source>
</evidence>
<keyword evidence="10 16" id="KW-0269">Exonuclease</keyword>
<dbReference type="GO" id="GO:0008409">
    <property type="term" value="F:5'-3' exonuclease activity"/>
    <property type="evidence" value="ECO:0007669"/>
    <property type="project" value="UniProtKB-UniRule"/>
</dbReference>
<evidence type="ECO:0000256" key="14">
    <source>
        <dbReference type="ARBA" id="ARBA00049244"/>
    </source>
</evidence>
<dbReference type="InterPro" id="IPR020045">
    <property type="entry name" value="DNA_polI_H3TH"/>
</dbReference>
<evidence type="ECO:0000256" key="7">
    <source>
        <dbReference type="ARBA" id="ARBA00022722"/>
    </source>
</evidence>
<dbReference type="InterPro" id="IPR029060">
    <property type="entry name" value="PIN-like_dom_sf"/>
</dbReference>
<feature type="domain" description="DNA-directed DNA polymerase family A palm" evidence="20">
    <location>
        <begin position="723"/>
        <end position="930"/>
    </location>
</feature>
<dbReference type="NCBIfam" id="NF004397">
    <property type="entry name" value="PRK05755.1"/>
    <property type="match status" value="1"/>
</dbReference>
<keyword evidence="8 16" id="KW-0227">DNA damage</keyword>
<dbReference type="PANTHER" id="PTHR10133">
    <property type="entry name" value="DNA POLYMERASE I"/>
    <property type="match status" value="1"/>
</dbReference>
<dbReference type="GO" id="GO:0003887">
    <property type="term" value="F:DNA-directed DNA polymerase activity"/>
    <property type="evidence" value="ECO:0007669"/>
    <property type="project" value="UniProtKB-UniRule"/>
</dbReference>
<comment type="caution">
    <text evidence="21">The sequence shown here is derived from an EMBL/GenBank/DDBJ whole genome shotgun (WGS) entry which is preliminary data.</text>
</comment>
<dbReference type="Gene3D" id="1.10.150.20">
    <property type="entry name" value="5' to 3' exonuclease, C-terminal subdomain"/>
    <property type="match status" value="2"/>
</dbReference>
<evidence type="ECO:0000259" key="19">
    <source>
        <dbReference type="SMART" id="SM00475"/>
    </source>
</evidence>
<dbReference type="InterPro" id="IPR001098">
    <property type="entry name" value="DNA-dir_DNA_pol_A_palm_dom"/>
</dbReference>
<dbReference type="GO" id="GO:0006261">
    <property type="term" value="P:DNA-templated DNA replication"/>
    <property type="evidence" value="ECO:0007669"/>
    <property type="project" value="UniProtKB-UniRule"/>
</dbReference>
<dbReference type="Proteomes" id="UP000198711">
    <property type="component" value="Unassembled WGS sequence"/>
</dbReference>
<dbReference type="PANTHER" id="PTHR10133:SF27">
    <property type="entry name" value="DNA POLYMERASE NU"/>
    <property type="match status" value="1"/>
</dbReference>
<dbReference type="Pfam" id="PF01367">
    <property type="entry name" value="5_3_exonuc"/>
    <property type="match status" value="1"/>
</dbReference>
<protein>
    <recommendedName>
        <fullName evidence="3 15">DNA polymerase I</fullName>
        <ecNumber evidence="2 15">2.7.7.7</ecNumber>
    </recommendedName>
</protein>
<dbReference type="Pfam" id="PF00476">
    <property type="entry name" value="DNA_pol_A"/>
    <property type="match status" value="1"/>
</dbReference>
<evidence type="ECO:0000256" key="12">
    <source>
        <dbReference type="ARBA" id="ARBA00023125"/>
    </source>
</evidence>
<comment type="function">
    <text evidence="16">In addition to polymerase activity, this DNA polymerase exhibits 3'-5' and 5'-3' exonuclease activity.</text>
</comment>
<evidence type="ECO:0000256" key="10">
    <source>
        <dbReference type="ARBA" id="ARBA00022839"/>
    </source>
</evidence>
<dbReference type="EMBL" id="FNNO01000014">
    <property type="protein sequence ID" value="SDX37047.1"/>
    <property type="molecule type" value="Genomic_DNA"/>
</dbReference>
<evidence type="ECO:0000256" key="3">
    <source>
        <dbReference type="ARBA" id="ARBA00020311"/>
    </source>
</evidence>
<keyword evidence="4 16" id="KW-0808">Transferase</keyword>
<dbReference type="NCBIfam" id="TIGR00593">
    <property type="entry name" value="pola"/>
    <property type="match status" value="1"/>
</dbReference>
<keyword evidence="12 16" id="KW-0238">DNA-binding</keyword>
<dbReference type="SMART" id="SM00482">
    <property type="entry name" value="POLAc"/>
    <property type="match status" value="1"/>
</dbReference>
<sequence length="968" mass="109060">MSKKLFLLDALALIYRAYYALIRNPRITSKGMNTNAQFGFTNTLFDLINKEKPTHLAVCFDTHAPTERHTDFTDYKANRQEAPEDLLASIPDIQRIIRAFNIPVVEMDGYEADDVIGTVAWQAADKGYEVYMVTPDKDYGQLLIHPHVYIYKPPSFGNPEEILTAEKVCARWDIQRVQQVVDMLGMMGDAVDNIPGIPGVGEKTAAKLLKEYDTLENVLEHADQIKGALGEKIRNNKELAIMSKKLATIITNVPVEFHEEDYRLKEWNKEALTEIFTELEFKTLGKRVLGENFNAFHSPQQATQTDLFGNAVAAPAAGKSSGKKTTKKDSSAVPLPDWTAVDATETAAEESGATTETVGLVANKNITNTPHDYELVETDEQIKALVKKLQQQKEICFDTETTGTDPNNVELVGMSFSYKAGEGYYIPCPADQKRTQQLLELVKPLFNEPSITWIGQNIKYDLLVFKWYGIEPKGQLFDTMLAHYLIEPEGRRNMDLLSAQYLGYEPVHIDELIGKKGKNQGTMRDVEIEKVKEYAAEDADITFQLKQVFVPLMKEKEVTSVFETVENPLVRVLTDMEFEGVKIDVEFLKSYSRDLEKDAKKCEESVYDQAGVRFNLASPKQLGEVLFEKLKLDPKAKKTKTGQYATGEDVLLKLANQHRIVDDILSFRELTKLKSTYVDALPEMINPKTGRVHTSYAQAVAVTGRLSSNNPNLQNIPIRTERGREIRKAFIPREEGRLLMSADYSQIELRIVAAISGDPNMCEAFRLGKDIHTATAAKVYGIAESEVTKEQRYKAKSVNFGIIYGQGAFGLADNLGISRTEAKQIIDNYKKEFPNIQRYMDEQINLAKENGYVQTLAGRKRWLKDINSSNFTVRGYAERNAINSPIQGTAADMIKMAMIKVHHEMKQGKWQSKMILQVHDELVFDAVADEVDKLEELIIRCMTTAMPLPNDVPVEAEVGKGVNWLEAH</sequence>
<evidence type="ECO:0000256" key="6">
    <source>
        <dbReference type="ARBA" id="ARBA00022705"/>
    </source>
</evidence>
<dbReference type="PROSITE" id="PS00447">
    <property type="entry name" value="DNA_POLYMERASE_A"/>
    <property type="match status" value="1"/>
</dbReference>
<dbReference type="CDD" id="cd06139">
    <property type="entry name" value="DNA_polA_I_Ecoli_like_exo"/>
    <property type="match status" value="1"/>
</dbReference>
<comment type="similarity">
    <text evidence="1 16">Belongs to the DNA polymerase type-A family.</text>
</comment>
<dbReference type="SUPFAM" id="SSF47807">
    <property type="entry name" value="5' to 3' exonuclease, C-terminal subdomain"/>
    <property type="match status" value="1"/>
</dbReference>
<dbReference type="SMART" id="SM00474">
    <property type="entry name" value="35EXOc"/>
    <property type="match status" value="1"/>
</dbReference>
<evidence type="ECO:0000256" key="4">
    <source>
        <dbReference type="ARBA" id="ARBA00022679"/>
    </source>
</evidence>
<evidence type="ECO:0000256" key="8">
    <source>
        <dbReference type="ARBA" id="ARBA00022763"/>
    </source>
</evidence>
<dbReference type="SUPFAM" id="SSF56672">
    <property type="entry name" value="DNA/RNA polymerases"/>
    <property type="match status" value="1"/>
</dbReference>
<dbReference type="AlphaFoldDB" id="A0A8X8IEM6"/>
<keyword evidence="22" id="KW-1185">Reference proteome</keyword>
<dbReference type="CDD" id="cd09859">
    <property type="entry name" value="PIN_53EXO"/>
    <property type="match status" value="1"/>
</dbReference>
<organism evidence="21 22">
    <name type="scientific">Hydrobacter penzbergensis</name>
    <dbReference type="NCBI Taxonomy" id="1235997"/>
    <lineage>
        <taxon>Bacteria</taxon>
        <taxon>Pseudomonadati</taxon>
        <taxon>Bacteroidota</taxon>
        <taxon>Chitinophagia</taxon>
        <taxon>Chitinophagales</taxon>
        <taxon>Chitinophagaceae</taxon>
        <taxon>Hydrobacter</taxon>
    </lineage>
</organism>
<proteinExistence type="inferred from homology"/>
<dbReference type="CDD" id="cd08637">
    <property type="entry name" value="DNA_pol_A_pol_I_C"/>
    <property type="match status" value="1"/>
</dbReference>
<name>A0A8X8IEM6_9BACT</name>
<dbReference type="SUPFAM" id="SSF88723">
    <property type="entry name" value="PIN domain-like"/>
    <property type="match status" value="1"/>
</dbReference>
<dbReference type="PRINTS" id="PR00868">
    <property type="entry name" value="DNAPOLI"/>
</dbReference>
<dbReference type="InterPro" id="IPR018320">
    <property type="entry name" value="DNA_polymerase_1"/>
</dbReference>
<keyword evidence="11 16" id="KW-0239">DNA-directed DNA polymerase</keyword>
<comment type="catalytic activity">
    <reaction evidence="14 16">
        <text>DNA(n) + a 2'-deoxyribonucleoside 5'-triphosphate = DNA(n+1) + diphosphate</text>
        <dbReference type="Rhea" id="RHEA:22508"/>
        <dbReference type="Rhea" id="RHEA-COMP:17339"/>
        <dbReference type="Rhea" id="RHEA-COMP:17340"/>
        <dbReference type="ChEBI" id="CHEBI:33019"/>
        <dbReference type="ChEBI" id="CHEBI:61560"/>
        <dbReference type="ChEBI" id="CHEBI:173112"/>
        <dbReference type="EC" id="2.7.7.7"/>
    </reaction>
</comment>
<dbReference type="InterPro" id="IPR036397">
    <property type="entry name" value="RNaseH_sf"/>
</dbReference>
<dbReference type="InterPro" id="IPR002562">
    <property type="entry name" value="3'-5'_exonuclease_dom"/>
</dbReference>
<feature type="domain" description="5'-3' exonuclease" evidence="19">
    <location>
        <begin position="3"/>
        <end position="265"/>
    </location>
</feature>
<keyword evidence="13 16" id="KW-0234">DNA repair</keyword>
<keyword evidence="7" id="KW-0540">Nuclease</keyword>
<dbReference type="Gene3D" id="3.40.50.1010">
    <property type="entry name" value="5'-nuclease"/>
    <property type="match status" value="1"/>
</dbReference>
<gene>
    <name evidence="16" type="primary">polA</name>
    <name evidence="21" type="ORF">SAMN05444410_11463</name>
</gene>
<dbReference type="InterPro" id="IPR043502">
    <property type="entry name" value="DNA/RNA_pol_sf"/>
</dbReference>
<reference evidence="21 22" key="1">
    <citation type="submission" date="2016-10" db="EMBL/GenBank/DDBJ databases">
        <authorList>
            <person name="Varghese N."/>
            <person name="Submissions S."/>
        </authorList>
    </citation>
    <scope>NUCLEOTIDE SEQUENCE [LARGE SCALE GENOMIC DNA]</scope>
    <source>
        <strain evidence="21 22">DSM 25353</strain>
    </source>
</reference>
<dbReference type="SMART" id="SM00279">
    <property type="entry name" value="HhH2"/>
    <property type="match status" value="1"/>
</dbReference>
<dbReference type="Gene3D" id="1.20.1060.10">
    <property type="entry name" value="Taq DNA Polymerase, Chain T, domain 4"/>
    <property type="match status" value="1"/>
</dbReference>
<evidence type="ECO:0000259" key="20">
    <source>
        <dbReference type="SMART" id="SM00482"/>
    </source>
</evidence>
<dbReference type="GO" id="GO:0008408">
    <property type="term" value="F:3'-5' exonuclease activity"/>
    <property type="evidence" value="ECO:0007669"/>
    <property type="project" value="UniProtKB-UniRule"/>
</dbReference>
<dbReference type="SMART" id="SM00475">
    <property type="entry name" value="53EXOc"/>
    <property type="match status" value="1"/>
</dbReference>